<evidence type="ECO:0000313" key="12">
    <source>
        <dbReference type="Proteomes" id="UP000321917"/>
    </source>
</evidence>
<keyword evidence="11" id="KW-1185">Reference proteome</keyword>
<evidence type="ECO:0000256" key="5">
    <source>
        <dbReference type="ARBA" id="ARBA00022989"/>
    </source>
</evidence>
<evidence type="ECO:0000256" key="3">
    <source>
        <dbReference type="ARBA" id="ARBA00022475"/>
    </source>
</evidence>
<keyword evidence="4 7" id="KW-0812">Transmembrane</keyword>
<dbReference type="AlphaFoldDB" id="A0A5C6Q378"/>
<dbReference type="Proteomes" id="UP000321917">
    <property type="component" value="Unassembled WGS sequence"/>
</dbReference>
<feature type="transmembrane region" description="Helical" evidence="7">
    <location>
        <begin position="165"/>
        <end position="183"/>
    </location>
</feature>
<evidence type="ECO:0000256" key="4">
    <source>
        <dbReference type="ARBA" id="ARBA00022692"/>
    </source>
</evidence>
<evidence type="ECO:0000256" key="2">
    <source>
        <dbReference type="ARBA" id="ARBA00009425"/>
    </source>
</evidence>
<keyword evidence="3" id="KW-1003">Cell membrane</keyword>
<keyword evidence="5 7" id="KW-1133">Transmembrane helix</keyword>
<dbReference type="EMBL" id="VOLR01000018">
    <property type="protein sequence ID" value="TWX57523.1"/>
    <property type="molecule type" value="Genomic_DNA"/>
</dbReference>
<accession>A0A5C6Q378</accession>
<feature type="transmembrane region" description="Helical" evidence="7">
    <location>
        <begin position="12"/>
        <end position="33"/>
    </location>
</feature>
<gene>
    <name evidence="9" type="ORF">ESZ26_13090</name>
    <name evidence="10" type="ORF">ESZ27_16975</name>
</gene>
<proteinExistence type="inferred from homology"/>
<sequence>MIKFLANNSHVIEKALIIILVTLFSAFFIFAIFNQAPHSNELQVLTLTQLDKTGVTNIVTAVLLNYRAYDTFIEFAVFLVVAIAVLPYIIDTPVLTFTLQEESQVLLIAKIFIPLTIIMAGYLLWIGSTKPGGAFQASALLAGCLVLLSLANVQVINFTQLRYRLLMSSGLIAFIAVILLLYLQSHSFLTFPVELAGASILVIEFFATFAIALILFLCFESINKGHA</sequence>
<dbReference type="Pfam" id="PF04039">
    <property type="entry name" value="MnhB"/>
    <property type="match status" value="1"/>
</dbReference>
<protein>
    <recommendedName>
        <fullName evidence="8">Na+/H+ antiporter MnhB subunit-related protein domain-containing protein</fullName>
    </recommendedName>
</protein>
<dbReference type="Proteomes" id="UP000321525">
    <property type="component" value="Unassembled WGS sequence"/>
</dbReference>
<keyword evidence="6 7" id="KW-0472">Membrane</keyword>
<evidence type="ECO:0000256" key="1">
    <source>
        <dbReference type="ARBA" id="ARBA00004651"/>
    </source>
</evidence>
<reference evidence="10 12" key="1">
    <citation type="submission" date="2019-07" db="EMBL/GenBank/DDBJ databases">
        <title>Genomes of sea-ice associated Colwellia species.</title>
        <authorList>
            <person name="Bowman J.P."/>
        </authorList>
    </citation>
    <scope>NUCLEOTIDE SEQUENCE [LARGE SCALE GENOMIC DNA]</scope>
    <source>
        <strain evidence="9 11">ACAM 607</strain>
        <strain evidence="10 12">IC036</strain>
    </source>
</reference>
<dbReference type="PANTHER" id="PTHR33932">
    <property type="entry name" value="NA(+)/H(+) ANTIPORTER SUBUNIT B"/>
    <property type="match status" value="1"/>
</dbReference>
<feature type="domain" description="Na+/H+ antiporter MnhB subunit-related protein" evidence="8">
    <location>
        <begin position="107"/>
        <end position="211"/>
    </location>
</feature>
<dbReference type="RefSeq" id="WP_146799928.1">
    <property type="nucleotide sequence ID" value="NZ_VOLP01000017.1"/>
</dbReference>
<feature type="transmembrane region" description="Helical" evidence="7">
    <location>
        <begin position="72"/>
        <end position="95"/>
    </location>
</feature>
<comment type="subcellular location">
    <subcellularLocation>
        <location evidence="1">Cell membrane</location>
        <topology evidence="1">Multi-pass membrane protein</topology>
    </subcellularLocation>
</comment>
<feature type="transmembrane region" description="Helical" evidence="7">
    <location>
        <begin position="107"/>
        <end position="127"/>
    </location>
</feature>
<evidence type="ECO:0000256" key="7">
    <source>
        <dbReference type="SAM" id="Phobius"/>
    </source>
</evidence>
<dbReference type="OrthoDB" id="4962908at2"/>
<dbReference type="InterPro" id="IPR007182">
    <property type="entry name" value="MnhB"/>
</dbReference>
<dbReference type="InterPro" id="IPR050622">
    <property type="entry name" value="CPA3_antiporter_subunitB"/>
</dbReference>
<evidence type="ECO:0000313" key="10">
    <source>
        <dbReference type="EMBL" id="TWX63375.1"/>
    </source>
</evidence>
<feature type="transmembrane region" description="Helical" evidence="7">
    <location>
        <begin position="133"/>
        <end position="153"/>
    </location>
</feature>
<dbReference type="PANTHER" id="PTHR33932:SF4">
    <property type="entry name" value="NA(+)_H(+) ANTIPORTER SUBUNIT B"/>
    <property type="match status" value="1"/>
</dbReference>
<comment type="caution">
    <text evidence="10">The sequence shown here is derived from an EMBL/GenBank/DDBJ whole genome shotgun (WGS) entry which is preliminary data.</text>
</comment>
<comment type="similarity">
    <text evidence="2">Belongs to the CPA3 antiporters (TC 2.A.63) subunit B family.</text>
</comment>
<dbReference type="EMBL" id="VOLQ01000045">
    <property type="protein sequence ID" value="TWX63375.1"/>
    <property type="molecule type" value="Genomic_DNA"/>
</dbReference>
<evidence type="ECO:0000256" key="6">
    <source>
        <dbReference type="ARBA" id="ARBA00023136"/>
    </source>
</evidence>
<evidence type="ECO:0000313" key="9">
    <source>
        <dbReference type="EMBL" id="TWX57523.1"/>
    </source>
</evidence>
<evidence type="ECO:0000259" key="8">
    <source>
        <dbReference type="Pfam" id="PF04039"/>
    </source>
</evidence>
<dbReference type="GO" id="GO:0005886">
    <property type="term" value="C:plasma membrane"/>
    <property type="evidence" value="ECO:0007669"/>
    <property type="project" value="UniProtKB-SubCell"/>
</dbReference>
<feature type="transmembrane region" description="Helical" evidence="7">
    <location>
        <begin position="195"/>
        <end position="219"/>
    </location>
</feature>
<evidence type="ECO:0000313" key="11">
    <source>
        <dbReference type="Proteomes" id="UP000321525"/>
    </source>
</evidence>
<name>A0A5C6Q378_9GAMM</name>
<organism evidence="10 12">
    <name type="scientific">Colwellia hornerae</name>
    <dbReference type="NCBI Taxonomy" id="89402"/>
    <lineage>
        <taxon>Bacteria</taxon>
        <taxon>Pseudomonadati</taxon>
        <taxon>Pseudomonadota</taxon>
        <taxon>Gammaproteobacteria</taxon>
        <taxon>Alteromonadales</taxon>
        <taxon>Colwelliaceae</taxon>
        <taxon>Colwellia</taxon>
    </lineage>
</organism>